<proteinExistence type="predicted"/>
<comment type="subcellular location">
    <subcellularLocation>
        <location evidence="1">Membrane</location>
        <topology evidence="1">Multi-pass membrane protein</topology>
    </subcellularLocation>
</comment>
<feature type="transmembrane region" description="Helical" evidence="5">
    <location>
        <begin position="244"/>
        <end position="265"/>
    </location>
</feature>
<gene>
    <name evidence="7" type="ORF">SacxiDRAFT_3413</name>
</gene>
<evidence type="ECO:0000313" key="8">
    <source>
        <dbReference type="Proteomes" id="UP000004691"/>
    </source>
</evidence>
<dbReference type="InterPro" id="IPR044880">
    <property type="entry name" value="NCX_ion-bd_dom_sf"/>
</dbReference>
<feature type="domain" description="Sodium/calcium exchanger membrane region" evidence="6">
    <location>
        <begin position="248"/>
        <end position="414"/>
    </location>
</feature>
<sequence length="455" mass="48798">MVRVPDRSHRLTPPLPLAVLVTLPGLSIGGADYLGLPHPQLAAPLAALVYGIAIVGAAFILSWAAEAAQVDINGGLALALLAFLAVLPEYAVDFVFTMNAGRINAEYGHCMAEADGANPCSLALANMTGANRILVGVGWPLVVLVSTLAVVRARRRGGSPSASAHLGWVRLPRRMSVEVFFLGAATVYSLHFPLRDSLTLVDAAVLVSLFVAYAWRLAKAPVEEPELTGTSAWIGNRPKATRRWLYGAMFGLAAIVILATAEHFAHNLVATGTELGIDHFLLVQWVAPLASESPELIVACLFAWKLHASSALGTLISSKVNQWTLLVGTIPIVFAISSGSFDGLPIDLHQRFELMITAAQSFFAVSILVSLTMTARWATALLTLFSIQFVTSILLPEEIDRIVIAVLSGVYVVLSLVLLLFRFADVRRVARDGVATPFDVLQRADAQEAVRLSKR</sequence>
<dbReference type="Proteomes" id="UP000004691">
    <property type="component" value="Unassembled WGS sequence"/>
</dbReference>
<dbReference type="STRING" id="882086.SacxiDRAFT_3413"/>
<reference evidence="7 8" key="1">
    <citation type="submission" date="2012-01" db="EMBL/GenBank/DDBJ databases">
        <title>Improved High-Quality Draft sequence of Saccharomonospora xinjiangensis XJ-54.</title>
        <authorList>
            <consortium name="US DOE Joint Genome Institute"/>
            <person name="Lucas S."/>
            <person name="Han J."/>
            <person name="Lapidus A."/>
            <person name="Cheng J.-F."/>
            <person name="Goodwin L."/>
            <person name="Pitluck S."/>
            <person name="Peters L."/>
            <person name="Mikhailova N."/>
            <person name="Teshima H."/>
            <person name="Detter J.C."/>
            <person name="Han C."/>
            <person name="Tapia R."/>
            <person name="Land M."/>
            <person name="Hauser L."/>
            <person name="Kyrpides N."/>
            <person name="Ivanova N."/>
            <person name="Pagani I."/>
            <person name="Brambilla E.-M."/>
            <person name="Klenk H.-P."/>
            <person name="Woyke T."/>
        </authorList>
    </citation>
    <scope>NUCLEOTIDE SEQUENCE [LARGE SCALE GENOMIC DNA]</scope>
    <source>
        <strain evidence="7 8">XJ-54</strain>
    </source>
</reference>
<evidence type="ECO:0000256" key="2">
    <source>
        <dbReference type="ARBA" id="ARBA00022692"/>
    </source>
</evidence>
<evidence type="ECO:0000256" key="3">
    <source>
        <dbReference type="ARBA" id="ARBA00022989"/>
    </source>
</evidence>
<feature type="transmembrane region" description="Helical" evidence="5">
    <location>
        <begin position="325"/>
        <end position="346"/>
    </location>
</feature>
<dbReference type="Gene3D" id="1.20.1420.30">
    <property type="entry name" value="NCX, central ion-binding region"/>
    <property type="match status" value="1"/>
</dbReference>
<evidence type="ECO:0000256" key="1">
    <source>
        <dbReference type="ARBA" id="ARBA00004141"/>
    </source>
</evidence>
<dbReference type="GO" id="GO:0016020">
    <property type="term" value="C:membrane"/>
    <property type="evidence" value="ECO:0007669"/>
    <property type="project" value="UniProtKB-SubCell"/>
</dbReference>
<feature type="transmembrane region" description="Helical" evidence="5">
    <location>
        <begin position="72"/>
        <end position="92"/>
    </location>
</feature>
<keyword evidence="8" id="KW-1185">Reference proteome</keyword>
<protein>
    <submittedName>
        <fullName evidence="7">Ca2+/Na+ antiporter</fullName>
    </submittedName>
</protein>
<dbReference type="GO" id="GO:0055085">
    <property type="term" value="P:transmembrane transport"/>
    <property type="evidence" value="ECO:0007669"/>
    <property type="project" value="InterPro"/>
</dbReference>
<dbReference type="EMBL" id="JH636049">
    <property type="protein sequence ID" value="EID55615.1"/>
    <property type="molecule type" value="Genomic_DNA"/>
</dbReference>
<dbReference type="RefSeq" id="WP_006239789.1">
    <property type="nucleotide sequence ID" value="NZ_JH636049.1"/>
</dbReference>
<evidence type="ECO:0000256" key="4">
    <source>
        <dbReference type="ARBA" id="ARBA00023136"/>
    </source>
</evidence>
<accession>I0V662</accession>
<dbReference type="HOGENOM" id="CLU_050651_0_0_11"/>
<feature type="transmembrane region" description="Helical" evidence="5">
    <location>
        <begin position="133"/>
        <end position="154"/>
    </location>
</feature>
<feature type="transmembrane region" description="Helical" evidence="5">
    <location>
        <begin position="41"/>
        <end position="65"/>
    </location>
</feature>
<keyword evidence="2 5" id="KW-0812">Transmembrane</keyword>
<feature type="transmembrane region" description="Helical" evidence="5">
    <location>
        <begin position="402"/>
        <end position="421"/>
    </location>
</feature>
<evidence type="ECO:0000313" key="7">
    <source>
        <dbReference type="EMBL" id="EID55615.1"/>
    </source>
</evidence>
<keyword evidence="3 5" id="KW-1133">Transmembrane helix</keyword>
<evidence type="ECO:0000259" key="6">
    <source>
        <dbReference type="Pfam" id="PF01699"/>
    </source>
</evidence>
<evidence type="ECO:0000256" key="5">
    <source>
        <dbReference type="SAM" id="Phobius"/>
    </source>
</evidence>
<dbReference type="eggNOG" id="COG0530">
    <property type="taxonomic scope" value="Bacteria"/>
</dbReference>
<name>I0V662_9PSEU</name>
<organism evidence="7 8">
    <name type="scientific">Saccharomonospora xinjiangensis XJ-54</name>
    <dbReference type="NCBI Taxonomy" id="882086"/>
    <lineage>
        <taxon>Bacteria</taxon>
        <taxon>Bacillati</taxon>
        <taxon>Actinomycetota</taxon>
        <taxon>Actinomycetes</taxon>
        <taxon>Pseudonocardiales</taxon>
        <taxon>Pseudonocardiaceae</taxon>
        <taxon>Saccharomonospora</taxon>
    </lineage>
</organism>
<dbReference type="InterPro" id="IPR004837">
    <property type="entry name" value="NaCa_Exmemb"/>
</dbReference>
<keyword evidence="4 5" id="KW-0472">Membrane</keyword>
<feature type="domain" description="Sodium/calcium exchanger membrane region" evidence="6">
    <location>
        <begin position="46"/>
        <end position="215"/>
    </location>
</feature>
<dbReference type="Pfam" id="PF01699">
    <property type="entry name" value="Na_Ca_ex"/>
    <property type="match status" value="2"/>
</dbReference>
<dbReference type="AlphaFoldDB" id="I0V662"/>